<proteinExistence type="inferred from homology"/>
<dbReference type="SUPFAM" id="SSF52980">
    <property type="entry name" value="Restriction endonuclease-like"/>
    <property type="match status" value="1"/>
</dbReference>
<dbReference type="GO" id="GO:0003676">
    <property type="term" value="F:nucleic acid binding"/>
    <property type="evidence" value="ECO:0007669"/>
    <property type="project" value="InterPro"/>
</dbReference>
<evidence type="ECO:0000313" key="3">
    <source>
        <dbReference type="EMBL" id="KMW17259.1"/>
    </source>
</evidence>
<dbReference type="PATRIC" id="fig|742734.4.peg.4195"/>
<organism evidence="3 4">
    <name type="scientific">[Clostridium] citroniae WAL-19142</name>
    <dbReference type="NCBI Taxonomy" id="742734"/>
    <lineage>
        <taxon>Bacteria</taxon>
        <taxon>Bacillati</taxon>
        <taxon>Bacillota</taxon>
        <taxon>Clostridia</taxon>
        <taxon>Lachnospirales</taxon>
        <taxon>Lachnospiraceae</taxon>
        <taxon>Enterocloster</taxon>
    </lineage>
</organism>
<comment type="caution">
    <text evidence="3">The sequence shown here is derived from an EMBL/GenBank/DDBJ whole genome shotgun (WGS) entry which is preliminary data.</text>
</comment>
<dbReference type="AlphaFoldDB" id="A0A0J9BYF6"/>
<dbReference type="EMBL" id="ADLK01000028">
    <property type="protein sequence ID" value="KMW17259.1"/>
    <property type="molecule type" value="Genomic_DNA"/>
</dbReference>
<dbReference type="InterPro" id="IPR003509">
    <property type="entry name" value="UPF0102_YraN-like"/>
</dbReference>
<reference evidence="3 4" key="1">
    <citation type="submission" date="2011-04" db="EMBL/GenBank/DDBJ databases">
        <title>The Genome Sequence of Clostridium citroniae WAL-19142.</title>
        <authorList>
            <consortium name="The Broad Institute Genome Sequencing Platform"/>
            <person name="Earl A."/>
            <person name="Ward D."/>
            <person name="Feldgarden M."/>
            <person name="Gevers D."/>
            <person name="Warren Y.A."/>
            <person name="Tyrrell K.L."/>
            <person name="Citron D.M."/>
            <person name="Goldstein E.J."/>
            <person name="Daigneault M."/>
            <person name="Allen-Vercoe E."/>
            <person name="Young S.K."/>
            <person name="Zeng Q."/>
            <person name="Gargeya S."/>
            <person name="Fitzgerald M."/>
            <person name="Haas B."/>
            <person name="Abouelleil A."/>
            <person name="Alvarado L."/>
            <person name="Arachchi H.M."/>
            <person name="Berlin A."/>
            <person name="Brown A."/>
            <person name="Chapman S.B."/>
            <person name="Chen Z."/>
            <person name="Dunbar C."/>
            <person name="Freedman E."/>
            <person name="Gearin G."/>
            <person name="Gellesch M."/>
            <person name="Goldberg J."/>
            <person name="Griggs A."/>
            <person name="Gujja S."/>
            <person name="Heilman E.R."/>
            <person name="Heiman D."/>
            <person name="Howarth C."/>
            <person name="Larson L."/>
            <person name="Lui A."/>
            <person name="MacDonald P.J."/>
            <person name="Mehta T."/>
            <person name="Montmayeur A."/>
            <person name="Murphy C."/>
            <person name="Neiman D."/>
            <person name="Pearson M."/>
            <person name="Priest M."/>
            <person name="Roberts A."/>
            <person name="Saif S."/>
            <person name="Shea T."/>
            <person name="Shenoy N."/>
            <person name="Sisk P."/>
            <person name="Stolte C."/>
            <person name="Sykes S."/>
            <person name="White J."/>
            <person name="Yandava C."/>
            <person name="Wortman J."/>
            <person name="Nusbaum C."/>
            <person name="Birren B."/>
        </authorList>
    </citation>
    <scope>NUCLEOTIDE SEQUENCE [LARGE SCALE GENOMIC DNA]</scope>
    <source>
        <strain evidence="3 4">WAL-19142</strain>
    </source>
</reference>
<evidence type="ECO:0000256" key="1">
    <source>
        <dbReference type="ARBA" id="ARBA00006738"/>
    </source>
</evidence>
<evidence type="ECO:0000313" key="4">
    <source>
        <dbReference type="Proteomes" id="UP000037392"/>
    </source>
</evidence>
<dbReference type="Pfam" id="PF02021">
    <property type="entry name" value="UPF0102"/>
    <property type="match status" value="1"/>
</dbReference>
<dbReference type="GeneID" id="93162816"/>
<dbReference type="OrthoDB" id="9802516at2"/>
<dbReference type="NCBIfam" id="NF009150">
    <property type="entry name" value="PRK12497.1-3"/>
    <property type="match status" value="1"/>
</dbReference>
<dbReference type="PANTHER" id="PTHR34039:SF1">
    <property type="entry name" value="UPF0102 PROTEIN YRAN"/>
    <property type="match status" value="1"/>
</dbReference>
<dbReference type="InterPro" id="IPR011335">
    <property type="entry name" value="Restrct_endonuc-II-like"/>
</dbReference>
<dbReference type="NCBIfam" id="TIGR00252">
    <property type="entry name" value="YraN family protein"/>
    <property type="match status" value="1"/>
</dbReference>
<dbReference type="PANTHER" id="PTHR34039">
    <property type="entry name" value="UPF0102 PROTEIN YRAN"/>
    <property type="match status" value="1"/>
</dbReference>
<gene>
    <name evidence="3" type="ORF">HMPREF9470_03912</name>
</gene>
<name>A0A0J9BYF6_9FIRM</name>
<evidence type="ECO:0000256" key="2">
    <source>
        <dbReference type="HAMAP-Rule" id="MF_00048"/>
    </source>
</evidence>
<dbReference type="NCBIfam" id="NF009154">
    <property type="entry name" value="PRK12497.3-3"/>
    <property type="match status" value="1"/>
</dbReference>
<dbReference type="RefSeq" id="WP_007864213.1">
    <property type="nucleotide sequence ID" value="NZ_KQ235880.1"/>
</dbReference>
<sequence length="113" mass="13029">MNKREVGSCYEELAAVYLQKKGYRVLERNYRCRQGEVDLICTQGPCLVFVEVKYRTDGRMGGPLEAVDKRKQRRIRQAAAHYMYSHGFAEDCACRFDVVGILGERVELVQDAF</sequence>
<dbReference type="Proteomes" id="UP000037392">
    <property type="component" value="Unassembled WGS sequence"/>
</dbReference>
<dbReference type="InterPro" id="IPR011856">
    <property type="entry name" value="tRNA_endonuc-like_dom_sf"/>
</dbReference>
<protein>
    <recommendedName>
        <fullName evidence="2">UPF0102 protein HMPREF9470_03912</fullName>
    </recommendedName>
</protein>
<dbReference type="Gene3D" id="3.40.1350.10">
    <property type="match status" value="1"/>
</dbReference>
<dbReference type="CDD" id="cd20736">
    <property type="entry name" value="PoNe_Nuclease"/>
    <property type="match status" value="1"/>
</dbReference>
<accession>A0A0J9BYF6</accession>
<comment type="similarity">
    <text evidence="1 2">Belongs to the UPF0102 family.</text>
</comment>
<dbReference type="HAMAP" id="MF_00048">
    <property type="entry name" value="UPF0102"/>
    <property type="match status" value="1"/>
</dbReference>